<dbReference type="PANTHER" id="PTHR43172:SF1">
    <property type="entry name" value="ADENYLOSUCCINATE LYASE"/>
    <property type="match status" value="1"/>
</dbReference>
<reference evidence="14 15" key="1">
    <citation type="journal article" date="2000" name="Nature">
        <title>The genome sequence of the thermoacidophilic scavenger Thermoplasma acidophilum.</title>
        <authorList>
            <person name="Ruepp A."/>
            <person name="Graml W."/>
            <person name="Santos-Martinez M.L."/>
            <person name="Koretke K.K."/>
            <person name="Volker C."/>
            <person name="Mewes H.W."/>
            <person name="Frishman D."/>
            <person name="Stocker S."/>
            <person name="Lupas A.N."/>
            <person name="Baumeister W."/>
        </authorList>
    </citation>
    <scope>NUCLEOTIDE SEQUENCE [LARGE SCALE GENOMIC DNA]</scope>
    <source>
        <strain evidence="15">ATCC 25905 / DSM 1728 / JCM 9062 / NBRC 15155 / AMRC-C165</strain>
    </source>
</reference>
<dbReference type="EMBL" id="AL445064">
    <property type="protein sequence ID" value="CAC11663.1"/>
    <property type="molecule type" value="Genomic_DNA"/>
</dbReference>
<dbReference type="GO" id="GO:0006189">
    <property type="term" value="P:'de novo' IMP biosynthetic process"/>
    <property type="evidence" value="ECO:0007669"/>
    <property type="project" value="UniProtKB-UniPathway"/>
</dbReference>
<dbReference type="InterPro" id="IPR004769">
    <property type="entry name" value="Pur_lyase"/>
</dbReference>
<dbReference type="Pfam" id="PF10397">
    <property type="entry name" value="ADSL_C"/>
    <property type="match status" value="1"/>
</dbReference>
<name>Q9HKS3_THEAC</name>
<comment type="pathway">
    <text evidence="2">Purine metabolism; AMP biosynthesis via de novo pathway; AMP from IMP: step 2/2.</text>
</comment>
<comment type="subunit">
    <text evidence="4">Homotetramer. Residues from neighboring subunits contribute catalytic and substrate-binding residues to each active site.</text>
</comment>
<dbReference type="Pfam" id="PF00206">
    <property type="entry name" value="Lyase_1"/>
    <property type="match status" value="1"/>
</dbReference>
<dbReference type="FunCoup" id="Q9HKS3">
    <property type="interactions" value="248"/>
</dbReference>
<dbReference type="EnsemblBacteria" id="CAC11663">
    <property type="protein sequence ID" value="CAC11663"/>
    <property type="gene ID" value="CAC11663"/>
</dbReference>
<dbReference type="OrthoDB" id="7033at2157"/>
<dbReference type="SUPFAM" id="SSF48557">
    <property type="entry name" value="L-aspartase-like"/>
    <property type="match status" value="1"/>
</dbReference>
<evidence type="ECO:0000256" key="1">
    <source>
        <dbReference type="ARBA" id="ARBA00004706"/>
    </source>
</evidence>
<dbReference type="InterPro" id="IPR008948">
    <property type="entry name" value="L-Aspartase-like"/>
</dbReference>
<keyword evidence="8 14" id="KW-0456">Lyase</keyword>
<dbReference type="GO" id="GO:0044208">
    <property type="term" value="P:'de novo' AMP biosynthetic process"/>
    <property type="evidence" value="ECO:0007669"/>
    <property type="project" value="UniProtKB-UniPathway"/>
</dbReference>
<proteinExistence type="inferred from homology"/>
<sequence length="455" mass="51099">MVVSPIEYRYGRRQVKKIFDDETRLNYMLKVEAAIAKAESELGIIPQDAYNEIQRAVDSGSITLDEVRQVEDEIKHDVMAVVRVLSKYSGSGSKYVHFGVTSNDINDTATALQLHDFSSIYRSNLVSFMETLVGLASKYRDLPMMGRTHGQHASPITLGLKFAVYLAEMIRHLDRWDEMAGRAFAGKVLGPVGTGAALGEMALDVQKRVMDILGIYPEDGATQIVNRDRYIEYLSVINGISVTLEKIATEIRNLQRPEIDELSEYFDFEKQVGSSSMPSKVNPINSENVVSLSRFIRSLIISEYEAGVTWHERDLTNSASERFVIPYASILIDYATDRLNGVLKTLIVKEDNIRRNLENDDSIYSESIVTILTERGMARQDAHEFVRRSAMNARSKGMSFRQGLLENGIERYLSKADLDRAMDPANFIGLAPIICDTIVKKAKERIGMKDGEQAS</sequence>
<dbReference type="InterPro" id="IPR022761">
    <property type="entry name" value="Fumarate_lyase_N"/>
</dbReference>
<evidence type="ECO:0000256" key="9">
    <source>
        <dbReference type="ARBA" id="ARBA00024477"/>
    </source>
</evidence>
<comment type="pathway">
    <text evidence="1">Purine metabolism; IMP biosynthesis via de novo pathway; 5-amino-1-(5-phospho-D-ribosyl)imidazole-4-carboxamide from 5-amino-1-(5-phospho-D-ribosyl)imidazole-4-carboxylate: step 2/2.</text>
</comment>
<evidence type="ECO:0000256" key="6">
    <source>
        <dbReference type="ARBA" id="ARBA00017058"/>
    </source>
</evidence>
<evidence type="ECO:0000256" key="10">
    <source>
        <dbReference type="ARBA" id="ARBA00025012"/>
    </source>
</evidence>
<evidence type="ECO:0000256" key="12">
    <source>
        <dbReference type="NCBIfam" id="TIGR00928"/>
    </source>
</evidence>
<dbReference type="NCBIfam" id="TIGR00928">
    <property type="entry name" value="purB"/>
    <property type="match status" value="1"/>
</dbReference>
<feature type="domain" description="Adenylosuccinate lyase C-terminal" evidence="13">
    <location>
        <begin position="360"/>
        <end position="439"/>
    </location>
</feature>
<dbReference type="PaxDb" id="273075-Ta0523"/>
<comment type="catalytic activity">
    <reaction evidence="9">
        <text>(2S)-2-[5-amino-1-(5-phospho-beta-D-ribosyl)imidazole-4-carboxamido]succinate = 5-amino-1-(5-phospho-beta-D-ribosyl)imidazole-4-carboxamide + fumarate</text>
        <dbReference type="Rhea" id="RHEA:23920"/>
        <dbReference type="ChEBI" id="CHEBI:29806"/>
        <dbReference type="ChEBI" id="CHEBI:58443"/>
        <dbReference type="ChEBI" id="CHEBI:58475"/>
        <dbReference type="EC" id="4.3.2.2"/>
    </reaction>
    <physiologicalReaction direction="left-to-right" evidence="9">
        <dbReference type="Rhea" id="RHEA:23921"/>
    </physiologicalReaction>
</comment>
<evidence type="ECO:0000256" key="2">
    <source>
        <dbReference type="ARBA" id="ARBA00004734"/>
    </source>
</evidence>
<protein>
    <recommendedName>
        <fullName evidence="6 12">Adenylosuccinate lyase</fullName>
        <ecNumber evidence="5 12">4.3.2.2</ecNumber>
    </recommendedName>
</protein>
<dbReference type="SMART" id="SM00998">
    <property type="entry name" value="ADSL_C"/>
    <property type="match status" value="1"/>
</dbReference>
<keyword evidence="7" id="KW-0658">Purine biosynthesis</keyword>
<evidence type="ECO:0000256" key="8">
    <source>
        <dbReference type="ARBA" id="ARBA00023239"/>
    </source>
</evidence>
<dbReference type="HOGENOM" id="CLU_030949_0_1_2"/>
<dbReference type="Gene3D" id="1.20.200.10">
    <property type="entry name" value="Fumarase/aspartase (Central domain)"/>
    <property type="match status" value="1"/>
</dbReference>
<keyword evidence="15" id="KW-1185">Reference proteome</keyword>
<evidence type="ECO:0000256" key="3">
    <source>
        <dbReference type="ARBA" id="ARBA00008273"/>
    </source>
</evidence>
<dbReference type="eggNOG" id="arCOG01747">
    <property type="taxonomic scope" value="Archaea"/>
</dbReference>
<dbReference type="EC" id="4.3.2.2" evidence="5 12"/>
<dbReference type="InterPro" id="IPR024083">
    <property type="entry name" value="Fumarase/histidase_N"/>
</dbReference>
<dbReference type="UniPathway" id="UPA00075">
    <property type="reaction ID" value="UER00336"/>
</dbReference>
<accession>Q9HKS3</accession>
<comment type="function">
    <text evidence="10">Catalyzes two reactions in de novo purine nucleotide biosynthesis. Catalyzes the breakdown of 5-aminoimidazole- (N-succinylocarboxamide) ribotide (SAICAR or 2-[5-amino-1-(5-phospho-beta-D-ribosyl)imidazole-4-carboxamido]succinate) to 5-aminoimidazole-4-carboxamide ribotide (AICAR or 5-amino-1-(5-phospho-beta-D-ribosyl)imidazole-4-carboxamide) and fumarate, and of adenylosuccinate (ADS or N(6)-(1,2-dicarboxyethyl)-AMP) to adenosine monophosphate (AMP) and fumarate.</text>
</comment>
<evidence type="ECO:0000256" key="11">
    <source>
        <dbReference type="ARBA" id="ARBA00049115"/>
    </source>
</evidence>
<comment type="catalytic activity">
    <reaction evidence="11">
        <text>N(6)-(1,2-dicarboxyethyl)-AMP = fumarate + AMP</text>
        <dbReference type="Rhea" id="RHEA:16853"/>
        <dbReference type="ChEBI" id="CHEBI:29806"/>
        <dbReference type="ChEBI" id="CHEBI:57567"/>
        <dbReference type="ChEBI" id="CHEBI:456215"/>
        <dbReference type="EC" id="4.3.2.2"/>
    </reaction>
    <physiologicalReaction direction="left-to-right" evidence="11">
        <dbReference type="Rhea" id="RHEA:16854"/>
    </physiologicalReaction>
</comment>
<dbReference type="Gene3D" id="1.10.40.30">
    <property type="entry name" value="Fumarase/aspartase (C-terminal domain)"/>
    <property type="match status" value="1"/>
</dbReference>
<evidence type="ECO:0000259" key="13">
    <source>
        <dbReference type="SMART" id="SM00998"/>
    </source>
</evidence>
<dbReference type="KEGG" id="tac:Ta0523"/>
<dbReference type="GO" id="GO:0005829">
    <property type="term" value="C:cytosol"/>
    <property type="evidence" value="ECO:0007669"/>
    <property type="project" value="TreeGrafter"/>
</dbReference>
<evidence type="ECO:0000256" key="5">
    <source>
        <dbReference type="ARBA" id="ARBA00012339"/>
    </source>
</evidence>
<evidence type="ECO:0000313" key="14">
    <source>
        <dbReference type="EMBL" id="CAC11663.1"/>
    </source>
</evidence>
<evidence type="ECO:0000256" key="7">
    <source>
        <dbReference type="ARBA" id="ARBA00022755"/>
    </source>
</evidence>
<evidence type="ECO:0000256" key="4">
    <source>
        <dbReference type="ARBA" id="ARBA00011668"/>
    </source>
</evidence>
<organism evidence="14 15">
    <name type="scientific">Thermoplasma acidophilum (strain ATCC 25905 / DSM 1728 / JCM 9062 / NBRC 15155 / AMRC-C165)</name>
    <dbReference type="NCBI Taxonomy" id="273075"/>
    <lineage>
        <taxon>Archaea</taxon>
        <taxon>Methanobacteriati</taxon>
        <taxon>Thermoplasmatota</taxon>
        <taxon>Thermoplasmata</taxon>
        <taxon>Thermoplasmatales</taxon>
        <taxon>Thermoplasmataceae</taxon>
        <taxon>Thermoplasma</taxon>
    </lineage>
</organism>
<dbReference type="Gene3D" id="1.10.275.10">
    <property type="entry name" value="Fumarase/aspartase (N-terminal domain)"/>
    <property type="match status" value="1"/>
</dbReference>
<dbReference type="InterPro" id="IPR019468">
    <property type="entry name" value="AdenyloSucc_lyase_C"/>
</dbReference>
<dbReference type="GO" id="GO:0004018">
    <property type="term" value="F:N6-(1,2-dicarboxyethyl)AMP AMP-lyase (fumarate-forming) activity"/>
    <property type="evidence" value="ECO:0007669"/>
    <property type="project" value="UniProtKB-UniRule"/>
</dbReference>
<gene>
    <name evidence="14" type="ordered locus">Ta0523</name>
</gene>
<dbReference type="GO" id="GO:0070626">
    <property type="term" value="F:(S)-2-(5-amino-1-(5-phospho-D-ribosyl)imidazole-4-carboxamido) succinate lyase (fumarate-forming) activity"/>
    <property type="evidence" value="ECO:0007669"/>
    <property type="project" value="TreeGrafter"/>
</dbReference>
<dbReference type="InParanoid" id="Q9HKS3"/>
<dbReference type="STRING" id="273075.gene:9571741"/>
<dbReference type="RefSeq" id="WP_010900947.1">
    <property type="nucleotide sequence ID" value="NC_002578.1"/>
</dbReference>
<comment type="similarity">
    <text evidence="3">Belongs to the lyase 1 family. Adenylosuccinate lyase subfamily.</text>
</comment>
<dbReference type="InterPro" id="IPR000362">
    <property type="entry name" value="Fumarate_lyase_fam"/>
</dbReference>
<dbReference type="UniPathway" id="UPA00074">
    <property type="reaction ID" value="UER00132"/>
</dbReference>
<dbReference type="Proteomes" id="UP000001024">
    <property type="component" value="Chromosome"/>
</dbReference>
<dbReference type="AlphaFoldDB" id="Q9HKS3"/>
<dbReference type="PANTHER" id="PTHR43172">
    <property type="entry name" value="ADENYLOSUCCINATE LYASE"/>
    <property type="match status" value="1"/>
</dbReference>
<dbReference type="CDD" id="cd01360">
    <property type="entry name" value="Adenylsuccinate_lyase_1"/>
    <property type="match status" value="1"/>
</dbReference>
<evidence type="ECO:0000313" key="15">
    <source>
        <dbReference type="Proteomes" id="UP000001024"/>
    </source>
</evidence>
<dbReference type="PRINTS" id="PR00149">
    <property type="entry name" value="FUMRATELYASE"/>
</dbReference>